<dbReference type="Proteomes" id="UP000275331">
    <property type="component" value="Unassembled WGS sequence"/>
</dbReference>
<feature type="transmembrane region" description="Helical" evidence="2">
    <location>
        <begin position="149"/>
        <end position="170"/>
    </location>
</feature>
<feature type="transmembrane region" description="Helical" evidence="2">
    <location>
        <begin position="110"/>
        <end position="137"/>
    </location>
</feature>
<feature type="transmembrane region" description="Helical" evidence="2">
    <location>
        <begin position="182"/>
        <end position="202"/>
    </location>
</feature>
<dbReference type="GeneID" id="84665616"/>
<evidence type="ECO:0000313" key="3">
    <source>
        <dbReference type="EMBL" id="RSE25244.1"/>
    </source>
</evidence>
<dbReference type="OrthoDB" id="181905at2"/>
<comment type="caution">
    <text evidence="3">The sequence shown here is derived from an EMBL/GenBank/DDBJ whole genome shotgun (WGS) entry which is preliminary data.</text>
</comment>
<dbReference type="SUPFAM" id="SSF103473">
    <property type="entry name" value="MFS general substrate transporter"/>
    <property type="match status" value="1"/>
</dbReference>
<dbReference type="GO" id="GO:0015293">
    <property type="term" value="F:symporter activity"/>
    <property type="evidence" value="ECO:0007669"/>
    <property type="project" value="InterPro"/>
</dbReference>
<gene>
    <name evidence="3" type="ORF">EGT71_12865</name>
</gene>
<dbReference type="NCBIfam" id="TIGR00792">
    <property type="entry name" value="gph"/>
    <property type="match status" value="1"/>
</dbReference>
<comment type="similarity">
    <text evidence="1">Belongs to the sodium:galactoside symporter (TC 2.A.2) family.</text>
</comment>
<feature type="transmembrane region" description="Helical" evidence="2">
    <location>
        <begin position="230"/>
        <end position="254"/>
    </location>
</feature>
<dbReference type="Pfam" id="PF13347">
    <property type="entry name" value="MFS_2"/>
    <property type="match status" value="1"/>
</dbReference>
<sequence length="446" mass="49838">MYKYKLSVFEKIGFGSGDMAINLVFSSMMLIITFFYTDVFGIRSEDLALLFIVVRLIDAITDPIMGLLTEKIMTKHGRYRPYLLYFAVPFGISIYLAFSTPDVDYNSKLIYAYASYIFVTLMFTVITIPYISLISVLTDNPKDRLSANGYRLFFAKAAAFMVSIVVPPLAAYLGKDNIQTGYQYAMGLMGLMGTLFLLFCFFSTKERIHHDGEKTPFKSQVSALFKNDQWLILCLCCVFVSIGSVLRGSVAAYYAKYNMAGDALTVSYFLTVGVTAFICSVIASTWLTKTHCKIKVFKYSQIATFIVSVLFYMLSGSENAVLPYVLFFMLSFCSTLYAPIFWASIPDTVDYGAHKTGKRVSGLAFGGIAFCQKLGMGIAGAFVGYLLTYFGYMPNVVQTPQSIMGITLMLTIIPGIFHLLTGIIMFKYIITEKYYRSMNQTTALAS</sequence>
<accession>A0A427UXS2</accession>
<feature type="transmembrane region" description="Helical" evidence="2">
    <location>
        <begin position="406"/>
        <end position="430"/>
    </location>
</feature>
<dbReference type="AlphaFoldDB" id="A0A427UXS2"/>
<feature type="transmembrane region" description="Helical" evidence="2">
    <location>
        <begin position="266"/>
        <end position="287"/>
    </location>
</feature>
<dbReference type="InterPro" id="IPR001927">
    <property type="entry name" value="Na/Gal_symport"/>
</dbReference>
<feature type="transmembrane region" description="Helical" evidence="2">
    <location>
        <begin position="321"/>
        <end position="342"/>
    </location>
</feature>
<dbReference type="GO" id="GO:0006814">
    <property type="term" value="P:sodium ion transport"/>
    <property type="evidence" value="ECO:0007669"/>
    <property type="project" value="InterPro"/>
</dbReference>
<keyword evidence="2" id="KW-1133">Transmembrane helix</keyword>
<name>A0A427UXS2_9ENTR</name>
<evidence type="ECO:0000256" key="1">
    <source>
        <dbReference type="ARBA" id="ARBA00009617"/>
    </source>
</evidence>
<dbReference type="PANTHER" id="PTHR11328:SF24">
    <property type="entry name" value="MAJOR FACILITATOR SUPERFAMILY (MFS) PROFILE DOMAIN-CONTAINING PROTEIN"/>
    <property type="match status" value="1"/>
</dbReference>
<dbReference type="PANTHER" id="PTHR11328">
    <property type="entry name" value="MAJOR FACILITATOR SUPERFAMILY DOMAIN-CONTAINING PROTEIN"/>
    <property type="match status" value="1"/>
</dbReference>
<protein>
    <submittedName>
        <fullName evidence="3">MFS transporter</fullName>
    </submittedName>
</protein>
<evidence type="ECO:0000256" key="2">
    <source>
        <dbReference type="SAM" id="Phobius"/>
    </source>
</evidence>
<dbReference type="InterPro" id="IPR036259">
    <property type="entry name" value="MFS_trans_sf"/>
</dbReference>
<reference evidence="3 4" key="1">
    <citation type="submission" date="2018-10" db="EMBL/GenBank/DDBJ databases">
        <title>Transmission dynamics of multidrug resistant bacteria on intensive care unit surfaces.</title>
        <authorList>
            <person name="D'Souza A.W."/>
            <person name="Potter R.F."/>
            <person name="Wallace M."/>
            <person name="Shupe A."/>
            <person name="Patel S."/>
            <person name="Sun S."/>
            <person name="Gul D."/>
            <person name="Kwon J.H."/>
            <person name="Andleeb S."/>
            <person name="Burnham C.-A.D."/>
            <person name="Dantas G."/>
        </authorList>
    </citation>
    <scope>NUCLEOTIDE SEQUENCE [LARGE SCALE GENOMIC DNA]</scope>
    <source>
        <strain evidence="3 4">AS_373</strain>
    </source>
</reference>
<dbReference type="GO" id="GO:0008643">
    <property type="term" value="P:carbohydrate transport"/>
    <property type="evidence" value="ECO:0007669"/>
    <property type="project" value="InterPro"/>
</dbReference>
<feature type="transmembrane region" description="Helical" evidence="2">
    <location>
        <begin position="81"/>
        <end position="98"/>
    </location>
</feature>
<proteinExistence type="inferred from homology"/>
<dbReference type="EMBL" id="RHXB01000008">
    <property type="protein sequence ID" value="RSE25244.1"/>
    <property type="molecule type" value="Genomic_DNA"/>
</dbReference>
<dbReference type="InterPro" id="IPR039672">
    <property type="entry name" value="MFS_2"/>
</dbReference>
<evidence type="ECO:0000313" key="4">
    <source>
        <dbReference type="Proteomes" id="UP000275331"/>
    </source>
</evidence>
<feature type="transmembrane region" description="Helical" evidence="2">
    <location>
        <begin position="48"/>
        <end position="69"/>
    </location>
</feature>
<feature type="transmembrane region" description="Helical" evidence="2">
    <location>
        <begin position="363"/>
        <end position="386"/>
    </location>
</feature>
<feature type="transmembrane region" description="Helical" evidence="2">
    <location>
        <begin position="299"/>
        <end position="315"/>
    </location>
</feature>
<dbReference type="RefSeq" id="WP_125291877.1">
    <property type="nucleotide sequence ID" value="NZ_CP100494.1"/>
</dbReference>
<feature type="transmembrane region" description="Helical" evidence="2">
    <location>
        <begin position="12"/>
        <end position="36"/>
    </location>
</feature>
<keyword evidence="2" id="KW-0472">Membrane</keyword>
<dbReference type="GO" id="GO:0005886">
    <property type="term" value="C:plasma membrane"/>
    <property type="evidence" value="ECO:0007669"/>
    <property type="project" value="TreeGrafter"/>
</dbReference>
<keyword evidence="2" id="KW-0812">Transmembrane</keyword>
<dbReference type="CDD" id="cd17332">
    <property type="entry name" value="MFS_MelB_like"/>
    <property type="match status" value="1"/>
</dbReference>
<organism evidence="3 4">
    <name type="scientific">Atlantibacter subterraneus</name>
    <dbReference type="NCBI Taxonomy" id="255519"/>
    <lineage>
        <taxon>Bacteria</taxon>
        <taxon>Pseudomonadati</taxon>
        <taxon>Pseudomonadota</taxon>
        <taxon>Gammaproteobacteria</taxon>
        <taxon>Enterobacterales</taxon>
        <taxon>Enterobacteriaceae</taxon>
        <taxon>Atlantibacter</taxon>
    </lineage>
</organism>
<dbReference type="Gene3D" id="1.20.1250.20">
    <property type="entry name" value="MFS general substrate transporter like domains"/>
    <property type="match status" value="1"/>
</dbReference>